<dbReference type="AlphaFoldDB" id="A0ABD5X2F1"/>
<sequence length="167" mass="18005">MRELDCDFCGGTAAGAYEILPDEVDPAPGEQVRVVLCGDCRETLDDVLAPLLDRLGARDDGGVDHSFADATAGHAPSDPSPTEDAIDETGADRDLATDAAAPERTEPDSFRKVMRFLNNREFPVDRAEVSEFAAGAYGLEDDEVREIFDYAIERGILAEENGQLVKG</sequence>
<dbReference type="GeneID" id="79268746"/>
<accession>A0ABD5X2F1</accession>
<comment type="caution">
    <text evidence="2">The sequence shown here is derived from an EMBL/GenBank/DDBJ whole genome shotgun (WGS) entry which is preliminary data.</text>
</comment>
<gene>
    <name evidence="2" type="ORF">ACFQKD_08515</name>
</gene>
<organism evidence="2 3">
    <name type="scientific">Halobaculum marinum</name>
    <dbReference type="NCBI Taxonomy" id="3031996"/>
    <lineage>
        <taxon>Archaea</taxon>
        <taxon>Methanobacteriati</taxon>
        <taxon>Methanobacteriota</taxon>
        <taxon>Stenosarchaea group</taxon>
        <taxon>Halobacteria</taxon>
        <taxon>Halobacteriales</taxon>
        <taxon>Haloferacaceae</taxon>
        <taxon>Halobaculum</taxon>
    </lineage>
</organism>
<feature type="compositionally biased region" description="Basic and acidic residues" evidence="1">
    <location>
        <begin position="90"/>
        <end position="107"/>
    </location>
</feature>
<evidence type="ECO:0000256" key="1">
    <source>
        <dbReference type="SAM" id="MobiDB-lite"/>
    </source>
</evidence>
<name>A0ABD5X2F1_9EURY</name>
<evidence type="ECO:0000313" key="3">
    <source>
        <dbReference type="Proteomes" id="UP001596388"/>
    </source>
</evidence>
<feature type="region of interest" description="Disordered" evidence="1">
    <location>
        <begin position="65"/>
        <end position="107"/>
    </location>
</feature>
<proteinExistence type="predicted"/>
<evidence type="ECO:0000313" key="2">
    <source>
        <dbReference type="EMBL" id="MFC7097346.1"/>
    </source>
</evidence>
<dbReference type="Proteomes" id="UP001596388">
    <property type="component" value="Unassembled WGS sequence"/>
</dbReference>
<dbReference type="EMBL" id="JBHTAG010000003">
    <property type="protein sequence ID" value="MFC7097346.1"/>
    <property type="molecule type" value="Genomic_DNA"/>
</dbReference>
<keyword evidence="3" id="KW-1185">Reference proteome</keyword>
<dbReference type="RefSeq" id="WP_276238177.1">
    <property type="nucleotide sequence ID" value="NZ_CP119989.1"/>
</dbReference>
<reference evidence="2 3" key="1">
    <citation type="journal article" date="2019" name="Int. J. Syst. Evol. Microbiol.">
        <title>The Global Catalogue of Microorganisms (GCM) 10K type strain sequencing project: providing services to taxonomists for standard genome sequencing and annotation.</title>
        <authorList>
            <consortium name="The Broad Institute Genomics Platform"/>
            <consortium name="The Broad Institute Genome Sequencing Center for Infectious Disease"/>
            <person name="Wu L."/>
            <person name="Ma J."/>
        </authorList>
    </citation>
    <scope>NUCLEOTIDE SEQUENCE [LARGE SCALE GENOMIC DNA]</scope>
    <source>
        <strain evidence="2 3">DT55</strain>
    </source>
</reference>
<protein>
    <submittedName>
        <fullName evidence="2">Uncharacterized protein</fullName>
    </submittedName>
</protein>